<dbReference type="SUPFAM" id="SSF51905">
    <property type="entry name" value="FAD/NAD(P)-binding domain"/>
    <property type="match status" value="1"/>
</dbReference>
<dbReference type="EMBL" id="JAQIZZ010000007">
    <property type="protein sequence ID" value="KAJ5533566.1"/>
    <property type="molecule type" value="Genomic_DNA"/>
</dbReference>
<name>A0AAD6CTQ8_9EURO</name>
<dbReference type="Gene3D" id="3.50.50.60">
    <property type="entry name" value="FAD/NAD(P)-binding domain"/>
    <property type="match status" value="1"/>
</dbReference>
<dbReference type="Proteomes" id="UP001220324">
    <property type="component" value="Unassembled WGS sequence"/>
</dbReference>
<comment type="caution">
    <text evidence="7">The sequence shown here is derived from an EMBL/GenBank/DDBJ whole genome shotgun (WGS) entry which is preliminary data.</text>
</comment>
<keyword evidence="3" id="KW-0274">FAD</keyword>
<dbReference type="PRINTS" id="PR00420">
    <property type="entry name" value="RNGMNOXGNASE"/>
</dbReference>
<evidence type="ECO:0000256" key="1">
    <source>
        <dbReference type="ARBA" id="ARBA00001974"/>
    </source>
</evidence>
<evidence type="ECO:0000313" key="8">
    <source>
        <dbReference type="Proteomes" id="UP001220324"/>
    </source>
</evidence>
<dbReference type="InterPro" id="IPR002938">
    <property type="entry name" value="FAD-bd"/>
</dbReference>
<evidence type="ECO:0000256" key="2">
    <source>
        <dbReference type="ARBA" id="ARBA00022630"/>
    </source>
</evidence>
<comment type="cofactor">
    <cofactor evidence="1">
        <name>FAD</name>
        <dbReference type="ChEBI" id="CHEBI:57692"/>
    </cofactor>
</comment>
<keyword evidence="2" id="KW-0285">Flavoprotein</keyword>
<protein>
    <recommendedName>
        <fullName evidence="6">FAD-binding domain-containing protein</fullName>
    </recommendedName>
</protein>
<sequence length="465" mass="50951">MSESSSFKVIIIGAGLAGALLANGLLNNNVSFKIYEREVENSKREGYQIRLGDSAVAGFKACLRDEDFDAIIQKFGQSATSGAAAPCLYTSHFQSILDLTSLPTYSKSFAINRVVCRNLLLNPVRPSGNIRYEKTFASYEIIRDPSNSSEKVRVIFTDGTSDECDVLIGADGSGSRVNKALGLNNLVNIDTHWCFLAKGSLPKGRLSKLPTELQKGPIIVFAKGISLFYALYMPAKRDADKSASDSIEYDETDASFYWGLNVPKSLSTEFQDYADIPNRLEFCLDIIRDWAPEFKTLIMTGQDDASSSDIYITPLRASTKPVADWRARLQEKGQQGKQEEGHSRVWLLGDAVHAMQPNRGMGGNQAMHDCADILPHLLELNDIAATGRSPTGEEISSACAKYESAMIERAFTWVSKSGGASMPNLDFDGYLGTLISISGKVLVPVVSAFLRMPLFKPSGKKESDW</sequence>
<dbReference type="InterPro" id="IPR036188">
    <property type="entry name" value="FAD/NAD-bd_sf"/>
</dbReference>
<dbReference type="PANTHER" id="PTHR47178">
    <property type="entry name" value="MONOOXYGENASE, FAD-BINDING"/>
    <property type="match status" value="1"/>
</dbReference>
<dbReference type="AlphaFoldDB" id="A0AAD6CTQ8"/>
<evidence type="ECO:0000256" key="4">
    <source>
        <dbReference type="ARBA" id="ARBA00023002"/>
    </source>
</evidence>
<accession>A0AAD6CTQ8</accession>
<dbReference type="GO" id="GO:0071949">
    <property type="term" value="F:FAD binding"/>
    <property type="evidence" value="ECO:0007669"/>
    <property type="project" value="InterPro"/>
</dbReference>
<evidence type="ECO:0000313" key="7">
    <source>
        <dbReference type="EMBL" id="KAJ5533566.1"/>
    </source>
</evidence>
<evidence type="ECO:0000256" key="3">
    <source>
        <dbReference type="ARBA" id="ARBA00022827"/>
    </source>
</evidence>
<evidence type="ECO:0000256" key="5">
    <source>
        <dbReference type="ARBA" id="ARBA00023033"/>
    </source>
</evidence>
<proteinExistence type="predicted"/>
<keyword evidence="5" id="KW-0503">Monooxygenase</keyword>
<organism evidence="7 8">
    <name type="scientific">Penicillium frequentans</name>
    <dbReference type="NCBI Taxonomy" id="3151616"/>
    <lineage>
        <taxon>Eukaryota</taxon>
        <taxon>Fungi</taxon>
        <taxon>Dikarya</taxon>
        <taxon>Ascomycota</taxon>
        <taxon>Pezizomycotina</taxon>
        <taxon>Eurotiomycetes</taxon>
        <taxon>Eurotiomycetidae</taxon>
        <taxon>Eurotiales</taxon>
        <taxon>Aspergillaceae</taxon>
        <taxon>Penicillium</taxon>
    </lineage>
</organism>
<reference evidence="7 8" key="1">
    <citation type="journal article" date="2023" name="IMA Fungus">
        <title>Comparative genomic study of the Penicillium genus elucidates a diverse pangenome and 15 lateral gene transfer events.</title>
        <authorList>
            <person name="Petersen C."/>
            <person name="Sorensen T."/>
            <person name="Nielsen M.R."/>
            <person name="Sondergaard T.E."/>
            <person name="Sorensen J.L."/>
            <person name="Fitzpatrick D.A."/>
            <person name="Frisvad J.C."/>
            <person name="Nielsen K.L."/>
        </authorList>
    </citation>
    <scope>NUCLEOTIDE SEQUENCE [LARGE SCALE GENOMIC DNA]</scope>
    <source>
        <strain evidence="7 8">IBT 35679</strain>
    </source>
</reference>
<evidence type="ECO:0000259" key="6">
    <source>
        <dbReference type="Pfam" id="PF01494"/>
    </source>
</evidence>
<keyword evidence="8" id="KW-1185">Reference proteome</keyword>
<dbReference type="Pfam" id="PF01494">
    <property type="entry name" value="FAD_binding_3"/>
    <property type="match status" value="1"/>
</dbReference>
<feature type="domain" description="FAD-binding" evidence="6">
    <location>
        <begin position="342"/>
        <end position="377"/>
    </location>
</feature>
<dbReference type="PANTHER" id="PTHR47178:SF5">
    <property type="entry name" value="FAD-BINDING DOMAIN-CONTAINING PROTEIN"/>
    <property type="match status" value="1"/>
</dbReference>
<keyword evidence="4" id="KW-0560">Oxidoreductase</keyword>
<gene>
    <name evidence="7" type="ORF">N7494_010118</name>
</gene>
<dbReference type="GO" id="GO:0004497">
    <property type="term" value="F:monooxygenase activity"/>
    <property type="evidence" value="ECO:0007669"/>
    <property type="project" value="UniProtKB-KW"/>
</dbReference>